<dbReference type="SUPFAM" id="SSF53850">
    <property type="entry name" value="Periplasmic binding protein-like II"/>
    <property type="match status" value="1"/>
</dbReference>
<dbReference type="PROSITE" id="PS51257">
    <property type="entry name" value="PROKAR_LIPOPROTEIN"/>
    <property type="match status" value="1"/>
</dbReference>
<dbReference type="STRING" id="512399.A8709_32600"/>
<accession>A0A1C0ZXP6</accession>
<dbReference type="AlphaFoldDB" id="A0A1C0ZXP6"/>
<dbReference type="InterPro" id="IPR050490">
    <property type="entry name" value="Bact_solute-bd_prot1"/>
</dbReference>
<evidence type="ECO:0000256" key="2">
    <source>
        <dbReference type="SAM" id="SignalP"/>
    </source>
</evidence>
<evidence type="ECO:0000256" key="1">
    <source>
        <dbReference type="ARBA" id="ARBA00022729"/>
    </source>
</evidence>
<feature type="chain" id="PRO_5039016417" description="ABC transporter substrate-binding protein" evidence="2">
    <location>
        <begin position="20"/>
        <end position="519"/>
    </location>
</feature>
<proteinExistence type="predicted"/>
<reference evidence="4" key="1">
    <citation type="submission" date="2016-05" db="EMBL/GenBank/DDBJ databases">
        <title>Paenibacillus oryzae. sp. nov., isolated from the rice root.</title>
        <authorList>
            <person name="Zhang J."/>
            <person name="Zhang X."/>
        </authorList>
    </citation>
    <scope>NUCLEOTIDE SEQUENCE [LARGE SCALE GENOMIC DNA]</scope>
    <source>
        <strain evidence="4">KCTC13222</strain>
    </source>
</reference>
<keyword evidence="4" id="KW-1185">Reference proteome</keyword>
<gene>
    <name evidence="3" type="ORF">A8709_32600</name>
</gene>
<evidence type="ECO:0000313" key="3">
    <source>
        <dbReference type="EMBL" id="OCT12788.1"/>
    </source>
</evidence>
<dbReference type="PANTHER" id="PTHR43649:SF33">
    <property type="entry name" value="POLYGALACTURONAN_RHAMNOGALACTURONAN-BINDING PROTEIN YTCQ"/>
    <property type="match status" value="1"/>
</dbReference>
<name>A0A1C0ZXP6_9BACL</name>
<protein>
    <recommendedName>
        <fullName evidence="5">ABC transporter substrate-binding protein</fullName>
    </recommendedName>
</protein>
<organism evidence="3 4">
    <name type="scientific">Paenibacillus pectinilyticus</name>
    <dbReference type="NCBI Taxonomy" id="512399"/>
    <lineage>
        <taxon>Bacteria</taxon>
        <taxon>Bacillati</taxon>
        <taxon>Bacillota</taxon>
        <taxon>Bacilli</taxon>
        <taxon>Bacillales</taxon>
        <taxon>Paenibacillaceae</taxon>
        <taxon>Paenibacillus</taxon>
    </lineage>
</organism>
<comment type="caution">
    <text evidence="3">The sequence shown here is derived from an EMBL/GenBank/DDBJ whole genome shotgun (WGS) entry which is preliminary data.</text>
</comment>
<feature type="signal peptide" evidence="2">
    <location>
        <begin position="1"/>
        <end position="19"/>
    </location>
</feature>
<dbReference type="Proteomes" id="UP000093309">
    <property type="component" value="Unassembled WGS sequence"/>
</dbReference>
<dbReference type="EMBL" id="LYPC01000027">
    <property type="protein sequence ID" value="OCT12788.1"/>
    <property type="molecule type" value="Genomic_DNA"/>
</dbReference>
<dbReference type="PANTHER" id="PTHR43649">
    <property type="entry name" value="ARABINOSE-BINDING PROTEIN-RELATED"/>
    <property type="match status" value="1"/>
</dbReference>
<sequence length="519" mass="57657">MKKSVSITFSFVLVASIFAGCSSNKVEVTPAASTTATATTATTSPSEAPKAASINIYMNNGLEQTYPQGSNPDKLKEMQSLVAKETGVTPNVIMAPKGQPGLDKLNAMLASQDNFDLFNAASWTSLAGQGAIQPINAALDKYGQNIKKSLPAEMWKEVTDSKGNIWGIPKTAPANLYPVWIRKDWLTKLNLPEPKTLEDLEKIMQAFKDKDPDGNGKDDTIVLGMDGGMGQLKQEFAGGFVDQGANNWLDPVDKKIKPIEVNPGYKDLIAKMADWYNKGYIYKEAFGTFNPEDLFKTNRLGIWTGWYSRATLIAGPKAGIDYTPYWLTGPKGKLDTVTAYADQAFVVPKQSKNVEAVIRFIDWEFKSQDNYLTSYFGIKDRDWKWVDEQAGTYAVLVKDISAGYIGELRWAAVANWENKTVSTDASTKKHNEYLKNFVYVNVADFGKERPDKTMIYNNKAISDAVPTKGDIDRLTGEEPIKFIMGARPLSDWDKFQDELKKAGIDKLTDEYTKQYNASK</sequence>
<evidence type="ECO:0008006" key="5">
    <source>
        <dbReference type="Google" id="ProtNLM"/>
    </source>
</evidence>
<evidence type="ECO:0000313" key="4">
    <source>
        <dbReference type="Proteomes" id="UP000093309"/>
    </source>
</evidence>
<keyword evidence="1 2" id="KW-0732">Signal</keyword>
<dbReference type="Gene3D" id="3.40.190.10">
    <property type="entry name" value="Periplasmic binding protein-like II"/>
    <property type="match status" value="2"/>
</dbReference>